<evidence type="ECO:0000259" key="2">
    <source>
        <dbReference type="Pfam" id="PF17919"/>
    </source>
</evidence>
<dbReference type="SUPFAM" id="SSF56672">
    <property type="entry name" value="DNA/RNA polymerases"/>
    <property type="match status" value="1"/>
</dbReference>
<dbReference type="Pfam" id="PF17919">
    <property type="entry name" value="RT_RNaseH_2"/>
    <property type="match status" value="1"/>
</dbReference>
<dbReference type="Proteomes" id="UP000837857">
    <property type="component" value="Chromosome 28"/>
</dbReference>
<dbReference type="EMBL" id="OW152840">
    <property type="protein sequence ID" value="CAH2061920.1"/>
    <property type="molecule type" value="Genomic_DNA"/>
</dbReference>
<dbReference type="InterPro" id="IPR043502">
    <property type="entry name" value="DNA/RNA_pol_sf"/>
</dbReference>
<feature type="region of interest" description="Disordered" evidence="1">
    <location>
        <begin position="76"/>
        <end position="95"/>
    </location>
</feature>
<dbReference type="PANTHER" id="PTHR37984">
    <property type="entry name" value="PROTEIN CBG26694"/>
    <property type="match status" value="1"/>
</dbReference>
<evidence type="ECO:0000313" key="4">
    <source>
        <dbReference type="Proteomes" id="UP000837857"/>
    </source>
</evidence>
<evidence type="ECO:0000313" key="3">
    <source>
        <dbReference type="EMBL" id="CAH2061920.1"/>
    </source>
</evidence>
<feature type="domain" description="Reverse transcriptase/retrotransposon-derived protein RNase H-like" evidence="2">
    <location>
        <begin position="214"/>
        <end position="266"/>
    </location>
</feature>
<feature type="non-terminal residue" evidence="3">
    <location>
        <position position="267"/>
    </location>
</feature>
<reference evidence="3" key="1">
    <citation type="submission" date="2022-03" db="EMBL/GenBank/DDBJ databases">
        <authorList>
            <person name="Martin H S."/>
        </authorList>
    </citation>
    <scope>NUCLEOTIDE SEQUENCE</scope>
</reference>
<dbReference type="PANTHER" id="PTHR37984:SF13">
    <property type="entry name" value="RIBONUCLEASE H"/>
    <property type="match status" value="1"/>
</dbReference>
<feature type="compositionally biased region" description="Gly residues" evidence="1">
    <location>
        <begin position="81"/>
        <end position="93"/>
    </location>
</feature>
<gene>
    <name evidence="3" type="ORF">IPOD504_LOCUS11560</name>
</gene>
<dbReference type="InterPro" id="IPR050951">
    <property type="entry name" value="Retrovirus_Pol_polyprotein"/>
</dbReference>
<accession>A0ABN8IMD3</accession>
<dbReference type="InterPro" id="IPR041577">
    <property type="entry name" value="RT_RNaseH_2"/>
</dbReference>
<name>A0ABN8IMD3_9NEOP</name>
<keyword evidence="4" id="KW-1185">Reference proteome</keyword>
<sequence>MNIRDQFVSGLYSEEMRSRLFAERNIDYARAVELSLALEAAERHAGAACATALSSSGSGGAGARLADDGLHRVSAARTRRGGGGGGGGAGAAGAGPSVRNTCRRCGKGQHAEGKCRYKYYTCDSCGEKGHLKVMCGQFVTGGSAPKKNYKSKAEDSMATALRAEFPDVFADGLGTFKSRIRLFLKDDSPVFVKARPLPLALRARVEDELGRLQAHYDPGLPLILSVDSSPYGVGAVLTRVHADGERIVCCASRTLSPTETNYSQIDN</sequence>
<proteinExistence type="predicted"/>
<organism evidence="3 4">
    <name type="scientific">Iphiclides podalirius</name>
    <name type="common">scarce swallowtail</name>
    <dbReference type="NCBI Taxonomy" id="110791"/>
    <lineage>
        <taxon>Eukaryota</taxon>
        <taxon>Metazoa</taxon>
        <taxon>Ecdysozoa</taxon>
        <taxon>Arthropoda</taxon>
        <taxon>Hexapoda</taxon>
        <taxon>Insecta</taxon>
        <taxon>Pterygota</taxon>
        <taxon>Neoptera</taxon>
        <taxon>Endopterygota</taxon>
        <taxon>Lepidoptera</taxon>
        <taxon>Glossata</taxon>
        <taxon>Ditrysia</taxon>
        <taxon>Papilionoidea</taxon>
        <taxon>Papilionidae</taxon>
        <taxon>Papilioninae</taxon>
        <taxon>Iphiclides</taxon>
    </lineage>
</organism>
<evidence type="ECO:0000256" key="1">
    <source>
        <dbReference type="SAM" id="MobiDB-lite"/>
    </source>
</evidence>
<protein>
    <recommendedName>
        <fullName evidence="2">Reverse transcriptase/retrotransposon-derived protein RNase H-like domain-containing protein</fullName>
    </recommendedName>
</protein>